<feature type="compositionally biased region" description="Polar residues" evidence="1">
    <location>
        <begin position="506"/>
        <end position="527"/>
    </location>
</feature>
<evidence type="ECO:0000259" key="2">
    <source>
        <dbReference type="PROSITE" id="PS50011"/>
    </source>
</evidence>
<evidence type="ECO:0000313" key="3">
    <source>
        <dbReference type="EMBL" id="KZT27470.1"/>
    </source>
</evidence>
<sequence length="832" mass="94006">MPDLLWYIICHCCSSRPSDRPTIVELVRIVGALSKGWSTLVMDASCAMQRAVQYVRGTATDCHLITAGLEDPMTQNTSSGDELVQRILVDYRRQNDTAAFNYLYVVLSSTEYRRAVSNLRGCDADTFFEILVEVQRNPTIIEDRDTDHLFEVSSVKSTISRLLVALALQCGQNPPALLLQAKVELVDRDPIAWGGFADVYLGILKGRHVAVKRLRAHQLAATDAIHLRKALLREAIIWHQLQHDNILPFLGIDCDSITSMFCMVSPWMKNGTIINFLHRKGAENVDILLLEIARGLRYLHGEDIVHGDLRGGNIFIDDGGHVRLADFGLTRLADQTRSSTTTSPKSGSTRWMAPELHFYWMSSPQAVFQRTFSSDIYAYGCVCIELFTGEPPFPDIPEIGFEYRMSQGLELQRDMVEIHAKRRMHDLLWHIVCSCCSSRPNNRPDAVELVQLALSSSFIEDAAHFAAGAIASCPASIVVKPVLQDTISPPGHEESIPPSRRRAQEASFSQSSRVPFPSSLTNGIHANPGQNVTVCATSYGEKNPNGGDSDTELECSSKLELARMFKEFYDRAGKQEDLDQTIKLYEEVLHLRPAPHPERPWTLRALFVCLDEEYHKSKDPEVLERAIALLREATRLCEHPDNNQTMDLVTLQGDLGYILVIRHDYMGRQEDLDEAEKLLKEVLRQRPVPHPRRAWTLHELSLCLKRQSDESGDLGLLERALDLQREAISLCEQPHAKQDADLVPLRSHYGISLQKRYDRLGQREDVDEAIKLFEEVLDSPPSPWVPRVETLTSLRKALECRYEKFRDPAALERLKEVVREIAPLRAAEVRKS</sequence>
<evidence type="ECO:0000256" key="1">
    <source>
        <dbReference type="SAM" id="MobiDB-lite"/>
    </source>
</evidence>
<dbReference type="InterPro" id="IPR011009">
    <property type="entry name" value="Kinase-like_dom_sf"/>
</dbReference>
<proteinExistence type="predicted"/>
<gene>
    <name evidence="3" type="ORF">NEOLEDRAFT_1131037</name>
</gene>
<dbReference type="EMBL" id="KV425562">
    <property type="protein sequence ID" value="KZT27470.1"/>
    <property type="molecule type" value="Genomic_DNA"/>
</dbReference>
<feature type="domain" description="Protein kinase" evidence="2">
    <location>
        <begin position="185"/>
        <end position="459"/>
    </location>
</feature>
<dbReference type="Gene3D" id="1.10.510.10">
    <property type="entry name" value="Transferase(Phosphotransferase) domain 1"/>
    <property type="match status" value="1"/>
</dbReference>
<keyword evidence="3" id="KW-0808">Transferase</keyword>
<dbReference type="Gene3D" id="1.25.40.10">
    <property type="entry name" value="Tetratricopeptide repeat domain"/>
    <property type="match status" value="1"/>
</dbReference>
<dbReference type="InterPro" id="IPR000719">
    <property type="entry name" value="Prot_kinase_dom"/>
</dbReference>
<dbReference type="STRING" id="1314782.A0A165U0T1"/>
<dbReference type="PANTHER" id="PTHR44329">
    <property type="entry name" value="SERINE/THREONINE-PROTEIN KINASE TNNI3K-RELATED"/>
    <property type="match status" value="1"/>
</dbReference>
<protein>
    <submittedName>
        <fullName evidence="3">Kinase-like protein</fullName>
    </submittedName>
</protein>
<dbReference type="GO" id="GO:0004674">
    <property type="term" value="F:protein serine/threonine kinase activity"/>
    <property type="evidence" value="ECO:0007669"/>
    <property type="project" value="TreeGrafter"/>
</dbReference>
<dbReference type="PROSITE" id="PS00109">
    <property type="entry name" value="PROTEIN_KINASE_TYR"/>
    <property type="match status" value="1"/>
</dbReference>
<dbReference type="SUPFAM" id="SSF56112">
    <property type="entry name" value="Protein kinase-like (PK-like)"/>
    <property type="match status" value="1"/>
</dbReference>
<organism evidence="3 4">
    <name type="scientific">Neolentinus lepideus HHB14362 ss-1</name>
    <dbReference type="NCBI Taxonomy" id="1314782"/>
    <lineage>
        <taxon>Eukaryota</taxon>
        <taxon>Fungi</taxon>
        <taxon>Dikarya</taxon>
        <taxon>Basidiomycota</taxon>
        <taxon>Agaricomycotina</taxon>
        <taxon>Agaricomycetes</taxon>
        <taxon>Gloeophyllales</taxon>
        <taxon>Gloeophyllaceae</taxon>
        <taxon>Neolentinus</taxon>
    </lineage>
</organism>
<dbReference type="OrthoDB" id="3217196at2759"/>
<dbReference type="InterPro" id="IPR008266">
    <property type="entry name" value="Tyr_kinase_AS"/>
</dbReference>
<keyword evidence="3" id="KW-0418">Kinase</keyword>
<dbReference type="PROSITE" id="PS50011">
    <property type="entry name" value="PROTEIN_KINASE_DOM"/>
    <property type="match status" value="1"/>
</dbReference>
<keyword evidence="4" id="KW-1185">Reference proteome</keyword>
<dbReference type="GO" id="GO:0005524">
    <property type="term" value="F:ATP binding"/>
    <property type="evidence" value="ECO:0007669"/>
    <property type="project" value="InterPro"/>
</dbReference>
<dbReference type="InterPro" id="IPR051681">
    <property type="entry name" value="Ser/Thr_Kinases-Pseudokinases"/>
</dbReference>
<evidence type="ECO:0000313" key="4">
    <source>
        <dbReference type="Proteomes" id="UP000076761"/>
    </source>
</evidence>
<reference evidence="3 4" key="1">
    <citation type="journal article" date="2016" name="Mol. Biol. Evol.">
        <title>Comparative Genomics of Early-Diverging Mushroom-Forming Fungi Provides Insights into the Origins of Lignocellulose Decay Capabilities.</title>
        <authorList>
            <person name="Nagy L.G."/>
            <person name="Riley R."/>
            <person name="Tritt A."/>
            <person name="Adam C."/>
            <person name="Daum C."/>
            <person name="Floudas D."/>
            <person name="Sun H."/>
            <person name="Yadav J.S."/>
            <person name="Pangilinan J."/>
            <person name="Larsson K.H."/>
            <person name="Matsuura K."/>
            <person name="Barry K."/>
            <person name="Labutti K."/>
            <person name="Kuo R."/>
            <person name="Ohm R.A."/>
            <person name="Bhattacharya S.S."/>
            <person name="Shirouzu T."/>
            <person name="Yoshinaga Y."/>
            <person name="Martin F.M."/>
            <person name="Grigoriev I.V."/>
            <person name="Hibbett D.S."/>
        </authorList>
    </citation>
    <scope>NUCLEOTIDE SEQUENCE [LARGE SCALE GENOMIC DNA]</scope>
    <source>
        <strain evidence="3 4">HHB14362 ss-1</strain>
    </source>
</reference>
<dbReference type="InParanoid" id="A0A165U0T1"/>
<dbReference type="InterPro" id="IPR011990">
    <property type="entry name" value="TPR-like_helical_dom_sf"/>
</dbReference>
<dbReference type="Pfam" id="PF07714">
    <property type="entry name" value="PK_Tyr_Ser-Thr"/>
    <property type="match status" value="1"/>
</dbReference>
<dbReference type="AlphaFoldDB" id="A0A165U0T1"/>
<feature type="region of interest" description="Disordered" evidence="1">
    <location>
        <begin position="488"/>
        <end position="527"/>
    </location>
</feature>
<dbReference type="InterPro" id="IPR001245">
    <property type="entry name" value="Ser-Thr/Tyr_kinase_cat_dom"/>
</dbReference>
<accession>A0A165U0T1</accession>
<dbReference type="SUPFAM" id="SSF48452">
    <property type="entry name" value="TPR-like"/>
    <property type="match status" value="1"/>
</dbReference>
<name>A0A165U0T1_9AGAM</name>
<dbReference type="Proteomes" id="UP000076761">
    <property type="component" value="Unassembled WGS sequence"/>
</dbReference>